<dbReference type="InterPro" id="IPR011009">
    <property type="entry name" value="Kinase-like_dom_sf"/>
</dbReference>
<organism evidence="4">
    <name type="scientific">Spumella elongata</name>
    <dbReference type="NCBI Taxonomy" id="89044"/>
    <lineage>
        <taxon>Eukaryota</taxon>
        <taxon>Sar</taxon>
        <taxon>Stramenopiles</taxon>
        <taxon>Ochrophyta</taxon>
        <taxon>Chrysophyceae</taxon>
        <taxon>Chromulinales</taxon>
        <taxon>Chromulinaceae</taxon>
        <taxon>Spumella</taxon>
    </lineage>
</organism>
<reference evidence="4" key="1">
    <citation type="submission" date="2021-01" db="EMBL/GenBank/DDBJ databases">
        <authorList>
            <person name="Corre E."/>
            <person name="Pelletier E."/>
            <person name="Niang G."/>
            <person name="Scheremetjew M."/>
            <person name="Finn R."/>
            <person name="Kale V."/>
            <person name="Holt S."/>
            <person name="Cochrane G."/>
            <person name="Meng A."/>
            <person name="Brown T."/>
            <person name="Cohen L."/>
        </authorList>
    </citation>
    <scope>NUCLEOTIDE SEQUENCE</scope>
    <source>
        <strain evidence="4">CCAP 955/1</strain>
    </source>
</reference>
<dbReference type="PROSITE" id="PS50011">
    <property type="entry name" value="PROTEIN_KINASE_DOM"/>
    <property type="match status" value="1"/>
</dbReference>
<feature type="compositionally biased region" description="Low complexity" evidence="2">
    <location>
        <begin position="118"/>
        <end position="132"/>
    </location>
</feature>
<dbReference type="SMART" id="SM00220">
    <property type="entry name" value="S_TKc"/>
    <property type="match status" value="1"/>
</dbReference>
<dbReference type="Gene3D" id="3.30.200.20">
    <property type="entry name" value="Phosphorylase Kinase, domain 1"/>
    <property type="match status" value="1"/>
</dbReference>
<feature type="compositionally biased region" description="Low complexity" evidence="2">
    <location>
        <begin position="266"/>
        <end position="276"/>
    </location>
</feature>
<dbReference type="Gene3D" id="1.10.510.10">
    <property type="entry name" value="Transferase(Phosphotransferase) domain 1"/>
    <property type="match status" value="1"/>
</dbReference>
<gene>
    <name evidence="4" type="ORF">SELO1098_LOCUS10302</name>
</gene>
<feature type="domain" description="Protein kinase" evidence="3">
    <location>
        <begin position="354"/>
        <end position="670"/>
    </location>
</feature>
<name>A0A7S3M3S9_9STRA</name>
<accession>A0A7S3M3S9</accession>
<dbReference type="GO" id="GO:0004674">
    <property type="term" value="F:protein serine/threonine kinase activity"/>
    <property type="evidence" value="ECO:0007669"/>
    <property type="project" value="TreeGrafter"/>
</dbReference>
<sequence>MDSRREVFLIDILNYIRREGLGIGWNYSYYVVVQDRLVYLDSPTCLVPPGSDGFIRMVFKPTSMPPVVHNTQYAEFADKSRIQLYSSEDYERTTSFAHRGFHEAARKAAHAPRLPSKSQSSRPPVAAPAPASNNGFGYSGGIANHDSAPSANFFHADFSSHPSPKYTDSAQHDEFDAFDATFAPTVSRPDSRPESRPPPAQQTHQRQDSFSRKAEGPQREYRDEPSRYEDRHGERYENSYEDRPPQARFNYDHPHKASHASNQRQNSIHSNNNDNNLNSIVGEDAAVVINDAVEAAGAAVKNFWGFASNLGKSVVDLANNASANVQNAGAGVMNSGTPGRLYAGQVVQVGRMVVTVVKELAEGGFGMVYLVEDGNTSVGNRGQQYALKQLLCQSREQVAEAHAELDALRRFQGHSDGNIIELLEFSAPTDPTGSKNGGAGISAAQPRQVLMLFPLYPQGTLWDRIEKGNSPNTNVWPFPEHTALYVIKCAAEALLVLHREGLAHRDVKPHNFLLEPVPEKLMRSGAVPSPVRPVLMDLGSVTTARVQIRTKREALELEEEAAGKTSAAYRSPELTSPPFPPFAVDERVDTWGLGCTMYCLAFGRSPFETPKEGVLRLAILNGRYSTPAGLRNKDCVFSEEYMKLVEKMLSVEITERPYVEEVIRACDEMLNNYK</sequence>
<dbReference type="SUPFAM" id="SSF56112">
    <property type="entry name" value="Protein kinase-like (PK-like)"/>
    <property type="match status" value="1"/>
</dbReference>
<evidence type="ECO:0000259" key="3">
    <source>
        <dbReference type="PROSITE" id="PS50011"/>
    </source>
</evidence>
<keyword evidence="1" id="KW-0547">Nucleotide-binding</keyword>
<feature type="region of interest" description="Disordered" evidence="2">
    <location>
        <begin position="184"/>
        <end position="276"/>
    </location>
</feature>
<proteinExistence type="predicted"/>
<dbReference type="AlphaFoldDB" id="A0A7S3M3S9"/>
<feature type="compositionally biased region" description="Basic and acidic residues" evidence="2">
    <location>
        <begin position="205"/>
        <end position="255"/>
    </location>
</feature>
<dbReference type="PANTHER" id="PTHR22967:SF92">
    <property type="entry name" value="LD17053P"/>
    <property type="match status" value="1"/>
</dbReference>
<evidence type="ECO:0000313" key="4">
    <source>
        <dbReference type="EMBL" id="CAE0281468.1"/>
    </source>
</evidence>
<feature type="region of interest" description="Disordered" evidence="2">
    <location>
        <begin position="107"/>
        <end position="132"/>
    </location>
</feature>
<evidence type="ECO:0000256" key="2">
    <source>
        <dbReference type="SAM" id="MobiDB-lite"/>
    </source>
</evidence>
<dbReference type="GO" id="GO:0005737">
    <property type="term" value="C:cytoplasm"/>
    <property type="evidence" value="ECO:0007669"/>
    <property type="project" value="TreeGrafter"/>
</dbReference>
<dbReference type="InterPro" id="IPR008271">
    <property type="entry name" value="Ser/Thr_kinase_AS"/>
</dbReference>
<evidence type="ECO:0000256" key="1">
    <source>
        <dbReference type="ARBA" id="ARBA00022741"/>
    </source>
</evidence>
<dbReference type="EMBL" id="HBIC01020686">
    <property type="protein sequence ID" value="CAE0281468.1"/>
    <property type="molecule type" value="Transcribed_RNA"/>
</dbReference>
<dbReference type="PROSITE" id="PS00108">
    <property type="entry name" value="PROTEIN_KINASE_ST"/>
    <property type="match status" value="1"/>
</dbReference>
<protein>
    <recommendedName>
        <fullName evidence="3">Protein kinase domain-containing protein</fullName>
    </recommendedName>
</protein>
<dbReference type="PANTHER" id="PTHR22967">
    <property type="entry name" value="SERINE/THREONINE PROTEIN KINASE"/>
    <property type="match status" value="1"/>
</dbReference>
<dbReference type="GO" id="GO:0005524">
    <property type="term" value="F:ATP binding"/>
    <property type="evidence" value="ECO:0007669"/>
    <property type="project" value="InterPro"/>
</dbReference>
<dbReference type="InterPro" id="IPR000719">
    <property type="entry name" value="Prot_kinase_dom"/>
</dbReference>
<dbReference type="Pfam" id="PF00069">
    <property type="entry name" value="Pkinase"/>
    <property type="match status" value="1"/>
</dbReference>